<keyword evidence="3" id="KW-0378">Hydrolase</keyword>
<dbReference type="AlphaFoldDB" id="A0A0R2L510"/>
<evidence type="ECO:0000313" key="9">
    <source>
        <dbReference type="EMBL" id="KRN96857.1"/>
    </source>
</evidence>
<evidence type="ECO:0000256" key="1">
    <source>
        <dbReference type="ARBA" id="ARBA00007074"/>
    </source>
</evidence>
<keyword evidence="2" id="KW-0645">Protease</keyword>
<dbReference type="Pfam" id="PF18994">
    <property type="entry name" value="Prophage_tailD1"/>
    <property type="match status" value="1"/>
</dbReference>
<comment type="caution">
    <text evidence="9">The sequence shown here is derived from an EMBL/GenBank/DDBJ whole genome shotgun (WGS) entry which is preliminary data.</text>
</comment>
<dbReference type="InterPro" id="IPR010572">
    <property type="entry name" value="Tail_dom"/>
</dbReference>
<dbReference type="Proteomes" id="UP000321429">
    <property type="component" value="Unassembled WGS sequence"/>
</dbReference>
<evidence type="ECO:0000259" key="6">
    <source>
        <dbReference type="Pfam" id="PF06605"/>
    </source>
</evidence>
<evidence type="ECO:0000313" key="8">
    <source>
        <dbReference type="EMBL" id="GEK28525.1"/>
    </source>
</evidence>
<dbReference type="OrthoDB" id="2404328at2"/>
<dbReference type="EMBL" id="BJUD01000011">
    <property type="protein sequence ID" value="GEK28525.1"/>
    <property type="molecule type" value="Genomic_DNA"/>
</dbReference>
<keyword evidence="4" id="KW-0788">Thiol protease</keyword>
<dbReference type="InterPro" id="IPR038765">
    <property type="entry name" value="Papain-like_cys_pep_sf"/>
</dbReference>
<evidence type="ECO:0000259" key="7">
    <source>
        <dbReference type="Pfam" id="PF18994"/>
    </source>
</evidence>
<evidence type="ECO:0000256" key="3">
    <source>
        <dbReference type="ARBA" id="ARBA00022801"/>
    </source>
</evidence>
<reference evidence="8 11" key="2">
    <citation type="submission" date="2019-07" db="EMBL/GenBank/DDBJ databases">
        <title>Whole genome shotgun sequence of Lactobacillus siliginis NBRC 101315.</title>
        <authorList>
            <person name="Hosoyama A."/>
            <person name="Uohara A."/>
            <person name="Ohji S."/>
            <person name="Ichikawa N."/>
        </authorList>
    </citation>
    <scope>NUCLEOTIDE SEQUENCE [LARGE SCALE GENOMIC DNA]</scope>
    <source>
        <strain evidence="8 11">NBRC 101315</strain>
    </source>
</reference>
<dbReference type="RefSeq" id="WP_057808678.1">
    <property type="nucleotide sequence ID" value="NZ_BJUD01000011.1"/>
</dbReference>
<evidence type="ECO:0000256" key="2">
    <source>
        <dbReference type="ARBA" id="ARBA00022670"/>
    </source>
</evidence>
<evidence type="ECO:0000256" key="4">
    <source>
        <dbReference type="ARBA" id="ARBA00022807"/>
    </source>
</evidence>
<proteinExistence type="inferred from homology"/>
<name>A0A0R2L510_9LACO</name>
<dbReference type="STRING" id="348151.IV55_GL000725"/>
<reference evidence="9 10" key="1">
    <citation type="journal article" date="2015" name="Genome Announc.">
        <title>Expanding the biotechnology potential of lactobacilli through comparative genomics of 213 strains and associated genera.</title>
        <authorList>
            <person name="Sun Z."/>
            <person name="Harris H.M."/>
            <person name="McCann A."/>
            <person name="Guo C."/>
            <person name="Argimon S."/>
            <person name="Zhang W."/>
            <person name="Yang X."/>
            <person name="Jeffery I.B."/>
            <person name="Cooney J.C."/>
            <person name="Kagawa T.F."/>
            <person name="Liu W."/>
            <person name="Song Y."/>
            <person name="Salvetti E."/>
            <person name="Wrobel A."/>
            <person name="Rasinkangas P."/>
            <person name="Parkhill J."/>
            <person name="Rea M.C."/>
            <person name="O'Sullivan O."/>
            <person name="Ritari J."/>
            <person name="Douillard F.P."/>
            <person name="Paul Ross R."/>
            <person name="Yang R."/>
            <person name="Briner A.E."/>
            <person name="Felis G.E."/>
            <person name="de Vos W.M."/>
            <person name="Barrangou R."/>
            <person name="Klaenhammer T.R."/>
            <person name="Caufield P.W."/>
            <person name="Cui Y."/>
            <person name="Zhang H."/>
            <person name="O'Toole P.W."/>
        </authorList>
    </citation>
    <scope>NUCLEOTIDE SEQUENCE [LARGE SCALE GENOMIC DNA]</scope>
    <source>
        <strain evidence="9 10">DSM 22696</strain>
    </source>
</reference>
<protein>
    <recommendedName>
        <fullName evidence="12">NlpC/P60 domain-containing protein</fullName>
    </recommendedName>
</protein>
<dbReference type="Gene3D" id="6.20.110.10">
    <property type="match status" value="1"/>
</dbReference>
<dbReference type="InterPro" id="IPR044051">
    <property type="entry name" value="Prophage_tail_N"/>
</dbReference>
<dbReference type="EMBL" id="JQCB01000002">
    <property type="protein sequence ID" value="KRN96857.1"/>
    <property type="molecule type" value="Genomic_DNA"/>
</dbReference>
<feature type="domain" description="NlpC/P60" evidence="5">
    <location>
        <begin position="255"/>
        <end position="344"/>
    </location>
</feature>
<evidence type="ECO:0000259" key="5">
    <source>
        <dbReference type="Pfam" id="PF00877"/>
    </source>
</evidence>
<dbReference type="Pfam" id="PF06605">
    <property type="entry name" value="Prophage_tail"/>
    <property type="match status" value="1"/>
</dbReference>
<feature type="domain" description="Tail spike" evidence="6">
    <location>
        <begin position="98"/>
        <end position="494"/>
    </location>
</feature>
<evidence type="ECO:0008006" key="12">
    <source>
        <dbReference type="Google" id="ProtNLM"/>
    </source>
</evidence>
<dbReference type="Gene3D" id="3.90.1720.10">
    <property type="entry name" value="endopeptidase domain like (from Nostoc punctiforme)"/>
    <property type="match status" value="1"/>
</dbReference>
<gene>
    <name evidence="9" type="ORF">IV55_GL000725</name>
    <name evidence="8" type="ORF">LSI01_08360</name>
</gene>
<dbReference type="Proteomes" id="UP000051139">
    <property type="component" value="Unassembled WGS sequence"/>
</dbReference>
<evidence type="ECO:0000313" key="10">
    <source>
        <dbReference type="Proteomes" id="UP000051139"/>
    </source>
</evidence>
<dbReference type="Gene3D" id="3.55.50.40">
    <property type="match status" value="1"/>
</dbReference>
<organism evidence="9 10">
    <name type="scientific">Furfurilactobacillus siliginis</name>
    <dbReference type="NCBI Taxonomy" id="348151"/>
    <lineage>
        <taxon>Bacteria</taxon>
        <taxon>Bacillati</taxon>
        <taxon>Bacillota</taxon>
        <taxon>Bacilli</taxon>
        <taxon>Lactobacillales</taxon>
        <taxon>Lactobacillaceae</taxon>
        <taxon>Furfurilactobacillus</taxon>
    </lineage>
</organism>
<dbReference type="Pfam" id="PF00877">
    <property type="entry name" value="NLPC_P60"/>
    <property type="match status" value="1"/>
</dbReference>
<dbReference type="PATRIC" id="fig|348151.3.peg.744"/>
<dbReference type="SUPFAM" id="SSF54001">
    <property type="entry name" value="Cysteine proteinases"/>
    <property type="match status" value="1"/>
</dbReference>
<feature type="domain" description="Prophage endopeptidase tail N-terminal" evidence="7">
    <location>
        <begin position="7"/>
        <end position="90"/>
    </location>
</feature>
<dbReference type="InterPro" id="IPR000064">
    <property type="entry name" value="NLP_P60_dom"/>
</dbReference>
<evidence type="ECO:0000313" key="11">
    <source>
        <dbReference type="Proteomes" id="UP000321429"/>
    </source>
</evidence>
<keyword evidence="10" id="KW-1185">Reference proteome</keyword>
<sequence>MRTKDKIVVQDSKRLYTEVLTSVDFDSFQWTWQKNGELQLDFTAYGDGSAACELLTVENSVWYQDQEYILKQPNWDYKDGQEVITATATHVFYQLGYRRQRAKNDGAHDYTIESALDYLLNGLNTGFSYQIHGQFGTKSMTDFGNCSLTDGISTIMETFNVYAYYPDNKVAHFYDEDSFCTMTDNVFRYRNNTEEVQMNFDSTTIVNTVVASSSVTRDVTTTTTTDGQGQDKITVMINWGESQKGAFYSSPSGRTGPNSYDCSGFVWCAMKNAGFSVPSYAWATPAMNNDITGAHTYFDQIDLNAAQRGDVVVTGGPNGGGALGHTFILLEAFHGDATKVLQCSGDRGVNDVGTYQYASVDGQVVVGRPKGVTQSSTETDTTQVPMFDPFTVVNEESVSRWGECDGDDVTSDTIDNPDDMRKFALSQMQSEPVTTLSVTMANGDVPNRGEKWTLQVIPASYQTVVEAVEIQKYPMSSKPAQVTLNNLQRNFFDSLSANQRQLTKVTDRLTKIQGSSTEPMFENAMITDPDLVKTLKQLGGV</sequence>
<comment type="similarity">
    <text evidence="1">Belongs to the peptidase C40 family.</text>
</comment>
<accession>A0A0R2L510</accession>